<name>A0ACB9LGJ8_9MYRT</name>
<sequence>MSDHHRLGAADTAAKILRSTARSVILNPIPYLLLSLLLLSFRSLLLSSSLILSRHLDRLPSLPSPPPLPHPNPYPHHPNPRRGRPREPFLRITVSRSLDDSDLFPSPPPPSSPSNTTRFTLPDLHPSLYPRVVSPSLQFKFPDRLLSPETITDGPSEDDRKLDDFGIFLRGLGFEHQRDVAAFFVMVSFLSAAYGWIILGFLVIYSCVLGIAFVAVVENDVLGGRIGFDSGAFGRIWRGSKLGLKRLSGFLLMKWAVRDAITQVLGLWFFGEVKDQLAFFKLFIRLKLMPFDVVLPWVRGFDKEVSGFLLAWFLIDVAVGFVFSIDAWIVIVDSRKSGKEIVKEGFYLVLTMLNQAVQLKCLEAIICGPFVRWISGRIGDRVLVLVFQALMEVYFAVAWLYFYFSARCHDANSDGRRFEVRELEAVVQGVR</sequence>
<reference evidence="2" key="1">
    <citation type="journal article" date="2023" name="Front. Plant Sci.">
        <title>Chromosomal-level genome assembly of Melastoma candidum provides insights into trichome evolution.</title>
        <authorList>
            <person name="Zhong Y."/>
            <person name="Wu W."/>
            <person name="Sun C."/>
            <person name="Zou P."/>
            <person name="Liu Y."/>
            <person name="Dai S."/>
            <person name="Zhou R."/>
        </authorList>
    </citation>
    <scope>NUCLEOTIDE SEQUENCE [LARGE SCALE GENOMIC DNA]</scope>
</reference>
<dbReference type="EMBL" id="CM042890">
    <property type="protein sequence ID" value="KAI4310406.1"/>
    <property type="molecule type" value="Genomic_DNA"/>
</dbReference>
<gene>
    <name evidence="1" type="ORF">MLD38_035385</name>
</gene>
<evidence type="ECO:0000313" key="1">
    <source>
        <dbReference type="EMBL" id="KAI4310406.1"/>
    </source>
</evidence>
<dbReference type="Proteomes" id="UP001057402">
    <property type="component" value="Chromosome 11"/>
</dbReference>
<evidence type="ECO:0000313" key="2">
    <source>
        <dbReference type="Proteomes" id="UP001057402"/>
    </source>
</evidence>
<accession>A0ACB9LGJ8</accession>
<organism evidence="1 2">
    <name type="scientific">Melastoma candidum</name>
    <dbReference type="NCBI Taxonomy" id="119954"/>
    <lineage>
        <taxon>Eukaryota</taxon>
        <taxon>Viridiplantae</taxon>
        <taxon>Streptophyta</taxon>
        <taxon>Embryophyta</taxon>
        <taxon>Tracheophyta</taxon>
        <taxon>Spermatophyta</taxon>
        <taxon>Magnoliopsida</taxon>
        <taxon>eudicotyledons</taxon>
        <taxon>Gunneridae</taxon>
        <taxon>Pentapetalae</taxon>
        <taxon>rosids</taxon>
        <taxon>malvids</taxon>
        <taxon>Myrtales</taxon>
        <taxon>Melastomataceae</taxon>
        <taxon>Melastomatoideae</taxon>
        <taxon>Melastomateae</taxon>
        <taxon>Melastoma</taxon>
    </lineage>
</organism>
<proteinExistence type="predicted"/>
<comment type="caution">
    <text evidence="1">The sequence shown here is derived from an EMBL/GenBank/DDBJ whole genome shotgun (WGS) entry which is preliminary data.</text>
</comment>
<keyword evidence="2" id="KW-1185">Reference proteome</keyword>
<protein>
    <submittedName>
        <fullName evidence="1">Uncharacterized protein</fullName>
    </submittedName>
</protein>